<dbReference type="Pfam" id="PF08284">
    <property type="entry name" value="RVP_2"/>
    <property type="match status" value="1"/>
</dbReference>
<keyword evidence="1" id="KW-0479">Metal-binding</keyword>
<dbReference type="SUPFAM" id="SSF50630">
    <property type="entry name" value="Acid proteases"/>
    <property type="match status" value="1"/>
</dbReference>
<sequence>MCKRFEDGLNEDIRLIVGILELREFMVLLERACKAEGLAKKNKKADIESKNSRKRQMAKSQQILSKRSREFPTRSNTPECSQCSRRHFSECRGNERGCFKCGSLDHFIRNCPKLDDKEKKQDMRVNSAPSRGKPQKNPGSGASSRGAPRDSTMRSEGRAPTRTYAIRARKEVYSLDVITGSTRSYVFMKLVPSMNMPIESIEFVVKVSNPLGKHVLVDKIYRNCHLMVRGYCFLAKLMLLPFDEIDLILGMDWLTSHGVIVDCERKAIELKCEDGNVLRVEPDESDNSFVVISSMTAERYLRKGMAPAELKELKVQLKELTDKEFARPSFPP</sequence>
<feature type="compositionally biased region" description="Basic and acidic residues" evidence="2">
    <location>
        <begin position="147"/>
        <end position="159"/>
    </location>
</feature>
<dbReference type="PANTHER" id="PTHR15503:SF45">
    <property type="entry name" value="RNA-DIRECTED DNA POLYMERASE HOMOLOG"/>
    <property type="match status" value="1"/>
</dbReference>
<evidence type="ECO:0000313" key="5">
    <source>
        <dbReference type="RefSeq" id="XP_040939556.1"/>
    </source>
</evidence>
<dbReference type="CDD" id="cd00303">
    <property type="entry name" value="retropepsin_like"/>
    <property type="match status" value="1"/>
</dbReference>
<feature type="domain" description="CCHC-type" evidence="3">
    <location>
        <begin position="98"/>
        <end position="113"/>
    </location>
</feature>
<dbReference type="InterPro" id="IPR001878">
    <property type="entry name" value="Znf_CCHC"/>
</dbReference>
<dbReference type="InterPro" id="IPR021109">
    <property type="entry name" value="Peptidase_aspartic_dom_sf"/>
</dbReference>
<feature type="region of interest" description="Disordered" evidence="2">
    <location>
        <begin position="44"/>
        <end position="81"/>
    </location>
</feature>
<dbReference type="Proteomes" id="UP000818029">
    <property type="component" value="Chromosome A02"/>
</dbReference>
<dbReference type="Gene3D" id="2.40.70.10">
    <property type="entry name" value="Acid Proteases"/>
    <property type="match status" value="1"/>
</dbReference>
<dbReference type="Pfam" id="PF00098">
    <property type="entry name" value="zf-CCHC"/>
    <property type="match status" value="1"/>
</dbReference>
<dbReference type="SMART" id="SM00343">
    <property type="entry name" value="ZnF_C2HC"/>
    <property type="match status" value="1"/>
</dbReference>
<evidence type="ECO:0000259" key="3">
    <source>
        <dbReference type="PROSITE" id="PS50158"/>
    </source>
</evidence>
<dbReference type="GeneID" id="121211172"/>
<dbReference type="InterPro" id="IPR032567">
    <property type="entry name" value="RTL1-rel"/>
</dbReference>
<feature type="region of interest" description="Disordered" evidence="2">
    <location>
        <begin position="118"/>
        <end position="161"/>
    </location>
</feature>
<reference evidence="5" key="2">
    <citation type="submission" date="2025-08" db="UniProtKB">
        <authorList>
            <consortium name="RefSeq"/>
        </authorList>
    </citation>
    <scope>IDENTIFICATION</scope>
</reference>
<name>A0ABM2ZA30_GOSHI</name>
<dbReference type="PANTHER" id="PTHR15503">
    <property type="entry name" value="LDOC1 RELATED"/>
    <property type="match status" value="1"/>
</dbReference>
<keyword evidence="4" id="KW-1185">Reference proteome</keyword>
<accession>A0ABM2ZA30</accession>
<organism evidence="4 5">
    <name type="scientific">Gossypium hirsutum</name>
    <name type="common">Upland cotton</name>
    <name type="synonym">Gossypium mexicanum</name>
    <dbReference type="NCBI Taxonomy" id="3635"/>
    <lineage>
        <taxon>Eukaryota</taxon>
        <taxon>Viridiplantae</taxon>
        <taxon>Streptophyta</taxon>
        <taxon>Embryophyta</taxon>
        <taxon>Tracheophyta</taxon>
        <taxon>Spermatophyta</taxon>
        <taxon>Magnoliopsida</taxon>
        <taxon>eudicotyledons</taxon>
        <taxon>Gunneridae</taxon>
        <taxon>Pentapetalae</taxon>
        <taxon>rosids</taxon>
        <taxon>malvids</taxon>
        <taxon>Malvales</taxon>
        <taxon>Malvaceae</taxon>
        <taxon>Malvoideae</taxon>
        <taxon>Gossypium</taxon>
    </lineage>
</organism>
<proteinExistence type="predicted"/>
<evidence type="ECO:0000256" key="1">
    <source>
        <dbReference type="PROSITE-ProRule" id="PRU00047"/>
    </source>
</evidence>
<protein>
    <recommendedName>
        <fullName evidence="3">CCHC-type domain-containing protein</fullName>
    </recommendedName>
</protein>
<evidence type="ECO:0000313" key="4">
    <source>
        <dbReference type="Proteomes" id="UP000818029"/>
    </source>
</evidence>
<keyword evidence="1" id="KW-0862">Zinc</keyword>
<dbReference type="PROSITE" id="PS50158">
    <property type="entry name" value="ZF_CCHC"/>
    <property type="match status" value="1"/>
</dbReference>
<evidence type="ECO:0000256" key="2">
    <source>
        <dbReference type="SAM" id="MobiDB-lite"/>
    </source>
</evidence>
<reference evidence="4" key="1">
    <citation type="journal article" date="2020" name="Nat. Genet.">
        <title>Genomic diversifications of five Gossypium allopolyploid species and their impact on cotton improvement.</title>
        <authorList>
            <person name="Chen Z.J."/>
            <person name="Sreedasyam A."/>
            <person name="Ando A."/>
            <person name="Song Q."/>
            <person name="De Santiago L.M."/>
            <person name="Hulse-Kemp A.M."/>
            <person name="Ding M."/>
            <person name="Ye W."/>
            <person name="Kirkbride R.C."/>
            <person name="Jenkins J."/>
            <person name="Plott C."/>
            <person name="Lovell J."/>
            <person name="Lin Y.M."/>
            <person name="Vaughn R."/>
            <person name="Liu B."/>
            <person name="Simpson S."/>
            <person name="Scheffler B.E."/>
            <person name="Wen L."/>
            <person name="Saski C.A."/>
            <person name="Grover C.E."/>
            <person name="Hu G."/>
            <person name="Conover J.L."/>
            <person name="Carlson J.W."/>
            <person name="Shu S."/>
            <person name="Boston L.B."/>
            <person name="Williams M."/>
            <person name="Peterson D.G."/>
            <person name="McGee K."/>
            <person name="Jones D.C."/>
            <person name="Wendel J.F."/>
            <person name="Stelly D.M."/>
            <person name="Grimwood J."/>
            <person name="Schmutz J."/>
        </authorList>
    </citation>
    <scope>NUCLEOTIDE SEQUENCE [LARGE SCALE GENOMIC DNA]</scope>
    <source>
        <strain evidence="4">cv. TM-1</strain>
    </source>
</reference>
<dbReference type="Gene3D" id="4.10.60.10">
    <property type="entry name" value="Zinc finger, CCHC-type"/>
    <property type="match status" value="1"/>
</dbReference>
<keyword evidence="1" id="KW-0863">Zinc-finger</keyword>
<dbReference type="RefSeq" id="XP_040939556.1">
    <property type="nucleotide sequence ID" value="XM_041083622.1"/>
</dbReference>
<gene>
    <name evidence="5" type="primary">LOC121211172</name>
</gene>